<sequence>MAPTADSLRTLSLWPNNQDDYELRDVIGVGSTSIVYSVYCKPKGEKFAIKIIDLEKWNMSMDELLNEIQAMSSFNHENIVPYYTSFVVNNELWLVLQLLGGGSLLDIIKHKLKVTNCKNGVFDEATIATVLQSILKALEYFHNNGQVHRDIKAANILLGEDGTVQVANFGISALLANGKDMCRQAVRYSFVGTPCWMAPEVMDQTGGHGFKADIWSFGITAIEMATGYAPYHMHSPMKVIMLTLQNDPPNLDTGAFEKDQYKVYGKTFRNMINSCLQKDPSKRPTATELLKHPFFKKAKDNKYLTQTLVAIGPSMETRIYKANTVQSNTWNYLHRTTYKEWVWNDDEKGIEMYRADRDSAEEASRPINIMERVDSTDEKVPDAGRTNNDLDISQRVEDGPRVFKIALRLRNTRRELKEIRFEFVMTKDTVQKTTSQLIEAGLVDPHDSVPIFMNLAKLLDAQIAHSIQTPPRSVTFYLNSSGPNEQFDDKALMGFAQILIVD</sequence>
<name>A0ACC1DJF4_9NEOP</name>
<comment type="caution">
    <text evidence="1">The sequence shown here is derived from an EMBL/GenBank/DDBJ whole genome shotgun (WGS) entry which is preliminary data.</text>
</comment>
<organism evidence="1 2">
    <name type="scientific">Dendrolimus kikuchii</name>
    <dbReference type="NCBI Taxonomy" id="765133"/>
    <lineage>
        <taxon>Eukaryota</taxon>
        <taxon>Metazoa</taxon>
        <taxon>Ecdysozoa</taxon>
        <taxon>Arthropoda</taxon>
        <taxon>Hexapoda</taxon>
        <taxon>Insecta</taxon>
        <taxon>Pterygota</taxon>
        <taxon>Neoptera</taxon>
        <taxon>Endopterygota</taxon>
        <taxon>Lepidoptera</taxon>
        <taxon>Glossata</taxon>
        <taxon>Ditrysia</taxon>
        <taxon>Bombycoidea</taxon>
        <taxon>Lasiocampidae</taxon>
        <taxon>Dendrolimus</taxon>
    </lineage>
</organism>
<accession>A0ACC1DJF4</accession>
<evidence type="ECO:0000313" key="1">
    <source>
        <dbReference type="EMBL" id="KAJ0183925.1"/>
    </source>
</evidence>
<reference evidence="1 2" key="1">
    <citation type="journal article" date="2021" name="Front. Genet.">
        <title>Chromosome-Level Genome Assembly Reveals Significant Gene Expansion in the Toll and IMD Signaling Pathways of Dendrolimus kikuchii.</title>
        <authorList>
            <person name="Zhou J."/>
            <person name="Wu P."/>
            <person name="Xiong Z."/>
            <person name="Liu N."/>
            <person name="Zhao N."/>
            <person name="Ji M."/>
            <person name="Qiu Y."/>
            <person name="Yang B."/>
        </authorList>
    </citation>
    <scope>NUCLEOTIDE SEQUENCE [LARGE SCALE GENOMIC DNA]</scope>
    <source>
        <strain evidence="1">Ann1</strain>
    </source>
</reference>
<keyword evidence="2" id="KW-1185">Reference proteome</keyword>
<dbReference type="EMBL" id="CM034387">
    <property type="protein sequence ID" value="KAJ0183925.1"/>
    <property type="molecule type" value="Genomic_DNA"/>
</dbReference>
<protein>
    <submittedName>
        <fullName evidence="1">Uncharacterized protein</fullName>
    </submittedName>
</protein>
<gene>
    <name evidence="1" type="ORF">K1T71_000348</name>
</gene>
<evidence type="ECO:0000313" key="2">
    <source>
        <dbReference type="Proteomes" id="UP000824533"/>
    </source>
</evidence>
<dbReference type="Proteomes" id="UP000824533">
    <property type="component" value="Linkage Group LG01"/>
</dbReference>
<proteinExistence type="predicted"/>